<dbReference type="SFLD" id="SFLDF00027">
    <property type="entry name" value="p-type_atpase"/>
    <property type="match status" value="1"/>
</dbReference>
<dbReference type="PANTHER" id="PTHR43294">
    <property type="entry name" value="SODIUM/POTASSIUM-TRANSPORTING ATPASE SUBUNIT ALPHA"/>
    <property type="match status" value="1"/>
</dbReference>
<evidence type="ECO:0000256" key="5">
    <source>
        <dbReference type="ARBA" id="ARBA00022840"/>
    </source>
</evidence>
<dbReference type="Gene3D" id="3.40.1110.10">
    <property type="entry name" value="Calcium-transporting ATPase, cytoplasmic domain N"/>
    <property type="match status" value="1"/>
</dbReference>
<dbReference type="InterPro" id="IPR023298">
    <property type="entry name" value="ATPase_P-typ_TM_dom_sf"/>
</dbReference>
<keyword evidence="3 10" id="KW-0812">Transmembrane</keyword>
<dbReference type="InterPro" id="IPR018303">
    <property type="entry name" value="ATPase_P-typ_P_site"/>
</dbReference>
<keyword evidence="6" id="KW-1278">Translocase</keyword>
<dbReference type="InterPro" id="IPR006068">
    <property type="entry name" value="ATPase_P-typ_cation-transptr_C"/>
</dbReference>
<evidence type="ECO:0000256" key="2">
    <source>
        <dbReference type="ARBA" id="ARBA00005675"/>
    </source>
</evidence>
<feature type="transmembrane region" description="Helical" evidence="10">
    <location>
        <begin position="96"/>
        <end position="112"/>
    </location>
</feature>
<dbReference type="InterPro" id="IPR036412">
    <property type="entry name" value="HAD-like_sf"/>
</dbReference>
<dbReference type="NCBIfam" id="TIGR01494">
    <property type="entry name" value="ATPase_P-type"/>
    <property type="match status" value="2"/>
</dbReference>
<dbReference type="RefSeq" id="WP_231251608.1">
    <property type="nucleotide sequence ID" value="NZ_BAAAMQ010000012.1"/>
</dbReference>
<dbReference type="SUPFAM" id="SSF81665">
    <property type="entry name" value="Calcium ATPase, transmembrane domain M"/>
    <property type="match status" value="1"/>
</dbReference>
<dbReference type="InterPro" id="IPR023299">
    <property type="entry name" value="ATPase_P-typ_cyto_dom_N"/>
</dbReference>
<accession>A0ABN2XGE4</accession>
<evidence type="ECO:0000256" key="3">
    <source>
        <dbReference type="ARBA" id="ARBA00022692"/>
    </source>
</evidence>
<evidence type="ECO:0000313" key="12">
    <source>
        <dbReference type="EMBL" id="GAA2110118.1"/>
    </source>
</evidence>
<dbReference type="Gene3D" id="1.20.1110.10">
    <property type="entry name" value="Calcium-transporting ATPase, transmembrane domain"/>
    <property type="match status" value="1"/>
</dbReference>
<feature type="transmembrane region" description="Helical" evidence="10">
    <location>
        <begin position="826"/>
        <end position="845"/>
    </location>
</feature>
<dbReference type="SMART" id="SM00831">
    <property type="entry name" value="Cation_ATPase_N"/>
    <property type="match status" value="1"/>
</dbReference>
<dbReference type="Pfam" id="PF00122">
    <property type="entry name" value="E1-E2_ATPase"/>
    <property type="match status" value="1"/>
</dbReference>
<name>A0ABN2XGE4_9ACTN</name>
<dbReference type="Proteomes" id="UP001501161">
    <property type="component" value="Unassembled WGS sequence"/>
</dbReference>
<comment type="catalytic activity">
    <reaction evidence="9">
        <text>ATP + H2O = ADP + phosphate + H(+)</text>
        <dbReference type="Rhea" id="RHEA:13065"/>
        <dbReference type="ChEBI" id="CHEBI:15377"/>
        <dbReference type="ChEBI" id="CHEBI:15378"/>
        <dbReference type="ChEBI" id="CHEBI:30616"/>
        <dbReference type="ChEBI" id="CHEBI:43474"/>
        <dbReference type="ChEBI" id="CHEBI:456216"/>
    </reaction>
</comment>
<evidence type="ECO:0000256" key="9">
    <source>
        <dbReference type="ARBA" id="ARBA00049360"/>
    </source>
</evidence>
<organism evidence="12 13">
    <name type="scientific">Nocardioides furvisabuli</name>
    <dbReference type="NCBI Taxonomy" id="375542"/>
    <lineage>
        <taxon>Bacteria</taxon>
        <taxon>Bacillati</taxon>
        <taxon>Actinomycetota</taxon>
        <taxon>Actinomycetes</taxon>
        <taxon>Propionibacteriales</taxon>
        <taxon>Nocardioidaceae</taxon>
        <taxon>Nocardioides</taxon>
    </lineage>
</organism>
<feature type="domain" description="Cation-transporting P-type ATPase N-terminal" evidence="11">
    <location>
        <begin position="18"/>
        <end position="92"/>
    </location>
</feature>
<keyword evidence="5" id="KW-0067">ATP-binding</keyword>
<feature type="transmembrane region" description="Helical" evidence="10">
    <location>
        <begin position="857"/>
        <end position="874"/>
    </location>
</feature>
<feature type="transmembrane region" description="Helical" evidence="10">
    <location>
        <begin position="285"/>
        <end position="311"/>
    </location>
</feature>
<feature type="transmembrane region" description="Helical" evidence="10">
    <location>
        <begin position="786"/>
        <end position="806"/>
    </location>
</feature>
<dbReference type="InterPro" id="IPR023214">
    <property type="entry name" value="HAD_sf"/>
</dbReference>
<gene>
    <name evidence="12" type="ORF">GCM10009726_25470</name>
</gene>
<dbReference type="SFLD" id="SFLDG00002">
    <property type="entry name" value="C1.7:_P-type_atpase_like"/>
    <property type="match status" value="1"/>
</dbReference>
<dbReference type="PROSITE" id="PS00154">
    <property type="entry name" value="ATPASE_E1_E2"/>
    <property type="match status" value="1"/>
</dbReference>
<evidence type="ECO:0000256" key="8">
    <source>
        <dbReference type="ARBA" id="ARBA00023136"/>
    </source>
</evidence>
<evidence type="ECO:0000256" key="6">
    <source>
        <dbReference type="ARBA" id="ARBA00022967"/>
    </source>
</evidence>
<dbReference type="SUPFAM" id="SSF81653">
    <property type="entry name" value="Calcium ATPase, transduction domain A"/>
    <property type="match status" value="1"/>
</dbReference>
<evidence type="ECO:0000313" key="13">
    <source>
        <dbReference type="Proteomes" id="UP001501161"/>
    </source>
</evidence>
<keyword evidence="13" id="KW-1185">Reference proteome</keyword>
<comment type="similarity">
    <text evidence="2">Belongs to the cation transport ATPase (P-type) (TC 3.A.3) family. Type IIA subfamily.</text>
</comment>
<evidence type="ECO:0000256" key="10">
    <source>
        <dbReference type="SAM" id="Phobius"/>
    </source>
</evidence>
<dbReference type="PRINTS" id="PR00119">
    <property type="entry name" value="CATATPASE"/>
</dbReference>
<dbReference type="SUPFAM" id="SSF81660">
    <property type="entry name" value="Metal cation-transporting ATPase, ATP-binding domain N"/>
    <property type="match status" value="1"/>
</dbReference>
<reference evidence="13" key="1">
    <citation type="journal article" date="2019" name="Int. J. Syst. Evol. Microbiol.">
        <title>The Global Catalogue of Microorganisms (GCM) 10K type strain sequencing project: providing services to taxonomists for standard genome sequencing and annotation.</title>
        <authorList>
            <consortium name="The Broad Institute Genomics Platform"/>
            <consortium name="The Broad Institute Genome Sequencing Center for Infectious Disease"/>
            <person name="Wu L."/>
            <person name="Ma J."/>
        </authorList>
    </citation>
    <scope>NUCLEOTIDE SEQUENCE [LARGE SCALE GENOMIC DNA]</scope>
    <source>
        <strain evidence="13">JCM 13813</strain>
    </source>
</reference>
<dbReference type="InterPro" id="IPR008250">
    <property type="entry name" value="ATPase_P-typ_transduc_dom_A_sf"/>
</dbReference>
<dbReference type="Pfam" id="PF00690">
    <property type="entry name" value="Cation_ATPase_N"/>
    <property type="match status" value="1"/>
</dbReference>
<evidence type="ECO:0000256" key="1">
    <source>
        <dbReference type="ARBA" id="ARBA00004651"/>
    </source>
</evidence>
<feature type="transmembrane region" description="Helical" evidence="10">
    <location>
        <begin position="260"/>
        <end position="279"/>
    </location>
</feature>
<dbReference type="Pfam" id="PF00689">
    <property type="entry name" value="Cation_ATPase_C"/>
    <property type="match status" value="1"/>
</dbReference>
<evidence type="ECO:0000256" key="7">
    <source>
        <dbReference type="ARBA" id="ARBA00022989"/>
    </source>
</evidence>
<comment type="caution">
    <text evidence="12">The sequence shown here is derived from an EMBL/GenBank/DDBJ whole genome shotgun (WGS) entry which is preliminary data.</text>
</comment>
<dbReference type="PANTHER" id="PTHR43294:SF20">
    <property type="entry name" value="P-TYPE ATPASE"/>
    <property type="match status" value="1"/>
</dbReference>
<dbReference type="Gene3D" id="2.70.150.10">
    <property type="entry name" value="Calcium-transporting ATPase, cytoplasmic transduction domain A"/>
    <property type="match status" value="1"/>
</dbReference>
<dbReference type="SUPFAM" id="SSF56784">
    <property type="entry name" value="HAD-like"/>
    <property type="match status" value="1"/>
</dbReference>
<dbReference type="InterPro" id="IPR004014">
    <property type="entry name" value="ATPase_P-typ_cation-transptr_N"/>
</dbReference>
<evidence type="ECO:0000259" key="11">
    <source>
        <dbReference type="SMART" id="SM00831"/>
    </source>
</evidence>
<dbReference type="InterPro" id="IPR050510">
    <property type="entry name" value="Cation_transp_ATPase_P-type"/>
</dbReference>
<dbReference type="InterPro" id="IPR001757">
    <property type="entry name" value="P_typ_ATPase"/>
</dbReference>
<sequence length="896" mass="92740">MSASRSRDPGITRPQGSECHLLDPDAIADTLAVDLVRGLTDVQATARLEQFGPNQLREQPPRPGWKVFADQLRSGLFLILLVAAGLAALVGDATDAAIIGAVVLINATIGFVEERKATRSLAALKGLLVPTATIRRDDRLVTLPSADLVPGDVVMLDAGSRVPADGRLLVAHDTAVDQSSLTGESVPVAKHAETMTGEVALADRANMLHAGTVVVRGRAELLVTATGMATEVGQIAGMLLSSSTPRTPLQRQLDVAGRRIAVIGIVAVVLYSAAAALRGDELADIALRGVALAVAAVPEGLPAVLALVLAVGVHRMADHGAIVRRLASVETLGSATVICTDKTGTLTRNRMTVRQLVPAACALGQPVDDPRDPRRLLSAFVLCNDAAGTEARAVGDPMEVALVAAASSHGVDVMTTRHRTPRVAELPFSAEAKFMATAHRSADGTIALAVKGAPDVLLPRCGHALVNGATIALDDELRAKLLDAVDARAAAGLRVLAAADAHAVSGPQEWTAQTLARSVDDLVFLGFAGIADPPRPEAVEAVALCRRAGIAVKMVTGDHVATAAAIAGEVGIAGRAVTGAQLDAMDRGELDAVVDDIGVFARVTPAHKVAIVAALTANGHVAAMTGDGQNDAAAVRAADVGVAMGRTGTDVTKEAADLVLTDDNFATIVRAVRQGRGIYDNIVKFIRFQLTTNIAAILTFVAAVLAGLPAPMTAVQVLWVNLITDGPPALALGLDGPSQGIMDRPPRPPGEKILSGPRLTRMALVATVMAAGTLSALASVDESRGIPYAVTFAFTTFVLFQVANAFNVRSELESAFSRAVPHNRALIGSLLLVVGLQVLVVHVPFMQGLFGTVALDPLHWAAAAAVASLALLTGEIDKAVRRRGATTPDVGNTRPW</sequence>
<proteinExistence type="inferred from homology"/>
<keyword evidence="7 10" id="KW-1133">Transmembrane helix</keyword>
<dbReference type="SFLD" id="SFLDS00003">
    <property type="entry name" value="Haloacid_Dehalogenase"/>
    <property type="match status" value="1"/>
</dbReference>
<comment type="subcellular location">
    <subcellularLocation>
        <location evidence="1">Cell membrane</location>
        <topology evidence="1">Multi-pass membrane protein</topology>
    </subcellularLocation>
</comment>
<dbReference type="EMBL" id="BAAAMQ010000012">
    <property type="protein sequence ID" value="GAA2110118.1"/>
    <property type="molecule type" value="Genomic_DNA"/>
</dbReference>
<keyword evidence="4" id="KW-0547">Nucleotide-binding</keyword>
<protein>
    <submittedName>
        <fullName evidence="12">Calcium-translocating P-type ATPase, PMCA-type</fullName>
    </submittedName>
</protein>
<dbReference type="InterPro" id="IPR059000">
    <property type="entry name" value="ATPase_P-type_domA"/>
</dbReference>
<evidence type="ECO:0000256" key="4">
    <source>
        <dbReference type="ARBA" id="ARBA00022741"/>
    </source>
</evidence>
<dbReference type="Pfam" id="PF13246">
    <property type="entry name" value="Cation_ATPase"/>
    <property type="match status" value="1"/>
</dbReference>
<dbReference type="InterPro" id="IPR044492">
    <property type="entry name" value="P_typ_ATPase_HD_dom"/>
</dbReference>
<feature type="transmembrane region" description="Helical" evidence="10">
    <location>
        <begin position="72"/>
        <end position="90"/>
    </location>
</feature>
<dbReference type="Gene3D" id="3.40.50.1000">
    <property type="entry name" value="HAD superfamily/HAD-like"/>
    <property type="match status" value="1"/>
</dbReference>
<dbReference type="PRINTS" id="PR00120">
    <property type="entry name" value="HATPASE"/>
</dbReference>
<keyword evidence="8 10" id="KW-0472">Membrane</keyword>